<dbReference type="EMBL" id="JXJN01003483">
    <property type="status" value="NOT_ANNOTATED_CDS"/>
    <property type="molecule type" value="Genomic_DNA"/>
</dbReference>
<sequence length="87" mass="9284">MKFTFSIVLLTAFVFLAGTQVMAEDAKQADPAVAEQKTVEPPPTETSDVAASPATLAEFADATTNATEPQKPKEEKPADNSTKTSRR</sequence>
<protein>
    <submittedName>
        <fullName evidence="3">Uncharacterized protein</fullName>
    </submittedName>
</protein>
<reference evidence="4" key="1">
    <citation type="submission" date="2015-01" db="EMBL/GenBank/DDBJ databases">
        <authorList>
            <person name="Aksoy S."/>
            <person name="Warren W."/>
            <person name="Wilson R.K."/>
        </authorList>
    </citation>
    <scope>NUCLEOTIDE SEQUENCE [LARGE SCALE GENOMIC DNA]</scope>
    <source>
        <strain evidence="4">IAEA</strain>
    </source>
</reference>
<evidence type="ECO:0000256" key="2">
    <source>
        <dbReference type="SAM" id="SignalP"/>
    </source>
</evidence>
<dbReference type="VEuPathDB" id="VectorBase:GPPI008529"/>
<keyword evidence="2" id="KW-0732">Signal</keyword>
<name>A0A1B0ATZ7_9MUSC</name>
<feature type="region of interest" description="Disordered" evidence="1">
    <location>
        <begin position="25"/>
        <end position="87"/>
    </location>
</feature>
<evidence type="ECO:0000313" key="3">
    <source>
        <dbReference type="EnsemblMetazoa" id="GPPI008529-PA"/>
    </source>
</evidence>
<feature type="signal peptide" evidence="2">
    <location>
        <begin position="1"/>
        <end position="23"/>
    </location>
</feature>
<proteinExistence type="predicted"/>
<evidence type="ECO:0000313" key="4">
    <source>
        <dbReference type="Proteomes" id="UP000092460"/>
    </source>
</evidence>
<evidence type="ECO:0000256" key="1">
    <source>
        <dbReference type="SAM" id="MobiDB-lite"/>
    </source>
</evidence>
<reference evidence="3" key="2">
    <citation type="submission" date="2020-05" db="UniProtKB">
        <authorList>
            <consortium name="EnsemblMetazoa"/>
        </authorList>
    </citation>
    <scope>IDENTIFICATION</scope>
    <source>
        <strain evidence="3">IAEA</strain>
    </source>
</reference>
<accession>A0A1B0ATZ7</accession>
<dbReference type="EnsemblMetazoa" id="GPPI008529-RA">
    <property type="protein sequence ID" value="GPPI008529-PA"/>
    <property type="gene ID" value="GPPI008529"/>
</dbReference>
<dbReference type="AlphaFoldDB" id="A0A1B0ATZ7"/>
<keyword evidence="4" id="KW-1185">Reference proteome</keyword>
<organism evidence="3 4">
    <name type="scientific">Glossina palpalis gambiensis</name>
    <dbReference type="NCBI Taxonomy" id="67801"/>
    <lineage>
        <taxon>Eukaryota</taxon>
        <taxon>Metazoa</taxon>
        <taxon>Ecdysozoa</taxon>
        <taxon>Arthropoda</taxon>
        <taxon>Hexapoda</taxon>
        <taxon>Insecta</taxon>
        <taxon>Pterygota</taxon>
        <taxon>Neoptera</taxon>
        <taxon>Endopterygota</taxon>
        <taxon>Diptera</taxon>
        <taxon>Brachycera</taxon>
        <taxon>Muscomorpha</taxon>
        <taxon>Hippoboscoidea</taxon>
        <taxon>Glossinidae</taxon>
        <taxon>Glossina</taxon>
    </lineage>
</organism>
<dbReference type="Proteomes" id="UP000092460">
    <property type="component" value="Unassembled WGS sequence"/>
</dbReference>
<feature type="chain" id="PRO_5008404129" evidence="2">
    <location>
        <begin position="24"/>
        <end position="87"/>
    </location>
</feature>